<dbReference type="OrthoDB" id="9802729at2"/>
<keyword evidence="2" id="KW-1185">Reference proteome</keyword>
<dbReference type="SUPFAM" id="SSF54913">
    <property type="entry name" value="GlnB-like"/>
    <property type="match status" value="1"/>
</dbReference>
<dbReference type="Proteomes" id="UP000239549">
    <property type="component" value="Unassembled WGS sequence"/>
</dbReference>
<dbReference type="PRINTS" id="PR00340">
    <property type="entry name" value="PIIGLNB"/>
</dbReference>
<evidence type="ECO:0000313" key="1">
    <source>
        <dbReference type="EMBL" id="GBF33072.1"/>
    </source>
</evidence>
<name>A0A2L2XAI4_9FIRM</name>
<dbReference type="PANTHER" id="PTHR30115">
    <property type="entry name" value="NITROGEN REGULATORY PROTEIN P-II"/>
    <property type="match status" value="1"/>
</dbReference>
<dbReference type="GO" id="GO:0005524">
    <property type="term" value="F:ATP binding"/>
    <property type="evidence" value="ECO:0007669"/>
    <property type="project" value="TreeGrafter"/>
</dbReference>
<dbReference type="InterPro" id="IPR011322">
    <property type="entry name" value="N-reg_PII-like_a/b"/>
</dbReference>
<dbReference type="Pfam" id="PF00543">
    <property type="entry name" value="P-II"/>
    <property type="match status" value="1"/>
</dbReference>
<dbReference type="GO" id="GO:0030234">
    <property type="term" value="F:enzyme regulator activity"/>
    <property type="evidence" value="ECO:0007669"/>
    <property type="project" value="InterPro"/>
</dbReference>
<dbReference type="AlphaFoldDB" id="A0A2L2XAI4"/>
<dbReference type="PROSITE" id="PS51343">
    <property type="entry name" value="PII_GLNB_DOM"/>
    <property type="match status" value="1"/>
</dbReference>
<dbReference type="GO" id="GO:0005829">
    <property type="term" value="C:cytosol"/>
    <property type="evidence" value="ECO:0007669"/>
    <property type="project" value="TreeGrafter"/>
</dbReference>
<organism evidence="1 2">
    <name type="scientific">Desulfocucumis palustris</name>
    <dbReference type="NCBI Taxonomy" id="1898651"/>
    <lineage>
        <taxon>Bacteria</taxon>
        <taxon>Bacillati</taxon>
        <taxon>Bacillota</taxon>
        <taxon>Clostridia</taxon>
        <taxon>Eubacteriales</taxon>
        <taxon>Desulfocucumaceae</taxon>
        <taxon>Desulfocucumis</taxon>
    </lineage>
</organism>
<gene>
    <name evidence="1" type="ORF">DCCM_2169</name>
</gene>
<proteinExistence type="predicted"/>
<protein>
    <submittedName>
        <fullName evidence="1">Nitrogen regulatory protein P-II</fullName>
    </submittedName>
</protein>
<dbReference type="EMBL" id="BFAV01000073">
    <property type="protein sequence ID" value="GBF33072.1"/>
    <property type="molecule type" value="Genomic_DNA"/>
</dbReference>
<comment type="caution">
    <text evidence="1">The sequence shown here is derived from an EMBL/GenBank/DDBJ whole genome shotgun (WGS) entry which is preliminary data.</text>
</comment>
<evidence type="ECO:0000313" key="2">
    <source>
        <dbReference type="Proteomes" id="UP000239549"/>
    </source>
</evidence>
<dbReference type="RefSeq" id="WP_104371517.1">
    <property type="nucleotide sequence ID" value="NZ_BFAV01000073.1"/>
</dbReference>
<dbReference type="GO" id="GO:0006808">
    <property type="term" value="P:regulation of nitrogen utilization"/>
    <property type="evidence" value="ECO:0007669"/>
    <property type="project" value="InterPro"/>
</dbReference>
<dbReference type="SMART" id="SM00938">
    <property type="entry name" value="P-II"/>
    <property type="match status" value="1"/>
</dbReference>
<dbReference type="Gene3D" id="3.30.70.120">
    <property type="match status" value="1"/>
</dbReference>
<dbReference type="PANTHER" id="PTHR30115:SF11">
    <property type="entry name" value="NITROGEN REGULATORY PROTEIN P-II HOMOLOG"/>
    <property type="match status" value="1"/>
</dbReference>
<dbReference type="InterPro" id="IPR015867">
    <property type="entry name" value="N-reg_PII/ATP_PRibTrfase_C"/>
</dbReference>
<accession>A0A2L2XAI4</accession>
<sequence>MKEIIAIIRMNKVNATKKALADVGVCGLHAMKVMGRGKMKVDFSVLDQMGVTEEIGGMLADGLAAGSRLIPKRMLTILVQDDEDVKKVVDTIINVNREGNKGDGKIFVAPVLDAARVRTGERGREAI</sequence>
<dbReference type="InterPro" id="IPR002187">
    <property type="entry name" value="N-reg_PII"/>
</dbReference>
<reference evidence="2" key="1">
    <citation type="submission" date="2018-02" db="EMBL/GenBank/DDBJ databases">
        <title>Genome sequence of Desulfocucumis palustris strain NAW-5.</title>
        <authorList>
            <person name="Watanabe M."/>
            <person name="Kojima H."/>
            <person name="Fukui M."/>
        </authorList>
    </citation>
    <scope>NUCLEOTIDE SEQUENCE [LARGE SCALE GENOMIC DNA]</scope>
    <source>
        <strain evidence="2">NAW-5</strain>
    </source>
</reference>